<protein>
    <submittedName>
        <fullName evidence="2">Uncharacterized protein</fullName>
    </submittedName>
</protein>
<keyword evidence="1" id="KW-0812">Transmembrane</keyword>
<gene>
    <name evidence="2" type="ORF">UBAL3_93200007</name>
</gene>
<keyword evidence="1" id="KW-1133">Transmembrane helix</keyword>
<accession>C6HXP8</accession>
<proteinExistence type="predicted"/>
<keyword evidence="1" id="KW-0472">Membrane</keyword>
<sequence length="74" mass="7661">METFTFWTILFVLALVLLLEGASLSPPGRFHKAMVGGLYLLAILVLALAGGASLSAQGPTFSPAPPAFFLGVPS</sequence>
<dbReference type="Proteomes" id="UP000009374">
    <property type="component" value="Unassembled WGS sequence"/>
</dbReference>
<evidence type="ECO:0000313" key="3">
    <source>
        <dbReference type="Proteomes" id="UP000009374"/>
    </source>
</evidence>
<keyword evidence="3" id="KW-1185">Reference proteome</keyword>
<dbReference type="AlphaFoldDB" id="C6HXP8"/>
<evidence type="ECO:0000313" key="2">
    <source>
        <dbReference type="EMBL" id="EES52510.1"/>
    </source>
</evidence>
<dbReference type="EMBL" id="GG693875">
    <property type="protein sequence ID" value="EES52510.1"/>
    <property type="molecule type" value="Genomic_DNA"/>
</dbReference>
<organism evidence="2 3">
    <name type="scientific">Leptospirillum ferrodiazotrophum</name>
    <dbReference type="NCBI Taxonomy" id="412449"/>
    <lineage>
        <taxon>Bacteria</taxon>
        <taxon>Pseudomonadati</taxon>
        <taxon>Nitrospirota</taxon>
        <taxon>Nitrospiria</taxon>
        <taxon>Nitrospirales</taxon>
        <taxon>Nitrospiraceae</taxon>
        <taxon>Leptospirillum</taxon>
    </lineage>
</organism>
<name>C6HXP8_9BACT</name>
<evidence type="ECO:0000256" key="1">
    <source>
        <dbReference type="SAM" id="Phobius"/>
    </source>
</evidence>
<feature type="transmembrane region" description="Helical" evidence="1">
    <location>
        <begin position="34"/>
        <end position="54"/>
    </location>
</feature>
<reference evidence="2 3" key="1">
    <citation type="journal article" date="2009" name="Appl. Environ. Microbiol.">
        <title>Community genomic and proteomic analyses of chemoautotrophic iron-oxidizing "Leptospirillum rubarum" (Group II) and "Leptospirillum ferrodiazotrophum" (Group III) bacteria in acid mine drainage biofilms.</title>
        <authorList>
            <person name="Goltsman D.S."/>
            <person name="Denef V.J."/>
            <person name="Singer S.W."/>
            <person name="VerBerkmoes N.C."/>
            <person name="Lefsrud M."/>
            <person name="Mueller R.S."/>
            <person name="Dick G.J."/>
            <person name="Sun C.L."/>
            <person name="Wheeler K.E."/>
            <person name="Zemla A."/>
            <person name="Baker B.J."/>
            <person name="Hauser L."/>
            <person name="Land M."/>
            <person name="Shah M.B."/>
            <person name="Thelen M.P."/>
            <person name="Hettich R.L."/>
            <person name="Banfield J.F."/>
        </authorList>
    </citation>
    <scope>NUCLEOTIDE SEQUENCE [LARGE SCALE GENOMIC DNA]</scope>
</reference>